<dbReference type="InterPro" id="IPR000608">
    <property type="entry name" value="UBC"/>
</dbReference>
<dbReference type="VEuPathDB" id="CryptoDB:Cvel_13765"/>
<evidence type="ECO:0000259" key="6">
    <source>
        <dbReference type="PROSITE" id="PS50127"/>
    </source>
</evidence>
<reference evidence="7" key="1">
    <citation type="submission" date="2014-11" db="EMBL/GenBank/DDBJ databases">
        <authorList>
            <person name="Otto D Thomas"/>
            <person name="Naeem Raeece"/>
        </authorList>
    </citation>
    <scope>NUCLEOTIDE SEQUENCE</scope>
</reference>
<accession>A0A0G4IEU6</accession>
<dbReference type="GO" id="GO:0005524">
    <property type="term" value="F:ATP binding"/>
    <property type="evidence" value="ECO:0007669"/>
    <property type="project" value="UniProtKB-UniRule"/>
</dbReference>
<dbReference type="SMART" id="SM00212">
    <property type="entry name" value="UBCc"/>
    <property type="match status" value="1"/>
</dbReference>
<evidence type="ECO:0000256" key="5">
    <source>
        <dbReference type="SAM" id="MobiDB-lite"/>
    </source>
</evidence>
<sequence length="305" mass="33234">MLHGYKPVEPKRPVMSKDRQQQRFERECKEINAQVYGISGIKLLQTPFGRNAQSVKCLVKGPEDTVFDGGEFEVGISVWFVTPIWHPNISSLTGYICLDILKTQWTPSISFISILKSIQLLMSEPNADDAQDEDVAKQFQCRRGEYDRQAREWTRDYAKPGDPKTYDRDTTQAPTSEEESTAVALRVQQKENTAAGAGLHLGGFVDPSLLASEDPDIQMALRLQQEEYQTSSKPPGPVVMGQGGVHSSLTLSGGSSSSSSAPSGSGGTRQNSITGATGPPAGIRGAHHLPNNWLLGWCFPGGSRN</sequence>
<feature type="active site" description="Glycyl thioester intermediate" evidence="3">
    <location>
        <position position="97"/>
    </location>
</feature>
<keyword evidence="4" id="KW-0067">ATP-binding</keyword>
<dbReference type="InterPro" id="IPR023313">
    <property type="entry name" value="UBQ-conjugating_AS"/>
</dbReference>
<keyword evidence="4" id="KW-0547">Nucleotide-binding</keyword>
<evidence type="ECO:0000256" key="1">
    <source>
        <dbReference type="ARBA" id="ARBA00022679"/>
    </source>
</evidence>
<comment type="similarity">
    <text evidence="4">Belongs to the ubiquitin-conjugating enzyme family.</text>
</comment>
<keyword evidence="1" id="KW-0808">Transferase</keyword>
<feature type="region of interest" description="Disordered" evidence="5">
    <location>
        <begin position="226"/>
        <end position="284"/>
    </location>
</feature>
<dbReference type="Gene3D" id="3.10.110.10">
    <property type="entry name" value="Ubiquitin Conjugating Enzyme"/>
    <property type="match status" value="1"/>
</dbReference>
<dbReference type="GO" id="GO:0016740">
    <property type="term" value="F:transferase activity"/>
    <property type="evidence" value="ECO:0007669"/>
    <property type="project" value="UniProtKB-KW"/>
</dbReference>
<dbReference type="PhylomeDB" id="A0A0G4IEU6"/>
<feature type="region of interest" description="Disordered" evidence="5">
    <location>
        <begin position="152"/>
        <end position="182"/>
    </location>
</feature>
<evidence type="ECO:0000256" key="2">
    <source>
        <dbReference type="ARBA" id="ARBA00022786"/>
    </source>
</evidence>
<feature type="domain" description="UBC core" evidence="6">
    <location>
        <begin position="1"/>
        <end position="159"/>
    </location>
</feature>
<dbReference type="InterPro" id="IPR050113">
    <property type="entry name" value="Ub_conjugating_enzyme"/>
</dbReference>
<dbReference type="PROSITE" id="PS00183">
    <property type="entry name" value="UBC_1"/>
    <property type="match status" value="1"/>
</dbReference>
<name>A0A0G4IEU6_9ALVE</name>
<protein>
    <recommendedName>
        <fullName evidence="6">UBC core domain-containing protein</fullName>
    </recommendedName>
</protein>
<organism evidence="7">
    <name type="scientific">Chromera velia CCMP2878</name>
    <dbReference type="NCBI Taxonomy" id="1169474"/>
    <lineage>
        <taxon>Eukaryota</taxon>
        <taxon>Sar</taxon>
        <taxon>Alveolata</taxon>
        <taxon>Colpodellida</taxon>
        <taxon>Chromeraceae</taxon>
        <taxon>Chromera</taxon>
    </lineage>
</organism>
<dbReference type="InterPro" id="IPR016135">
    <property type="entry name" value="UBQ-conjugating_enzyme/RWD"/>
</dbReference>
<dbReference type="PROSITE" id="PS50127">
    <property type="entry name" value="UBC_2"/>
    <property type="match status" value="1"/>
</dbReference>
<dbReference type="PANTHER" id="PTHR24067">
    <property type="entry name" value="UBIQUITIN-CONJUGATING ENZYME E2"/>
    <property type="match status" value="1"/>
</dbReference>
<evidence type="ECO:0000256" key="4">
    <source>
        <dbReference type="RuleBase" id="RU362109"/>
    </source>
</evidence>
<feature type="compositionally biased region" description="Basic and acidic residues" evidence="5">
    <location>
        <begin position="152"/>
        <end position="170"/>
    </location>
</feature>
<dbReference type="EMBL" id="CDMZ01005902">
    <property type="protein sequence ID" value="CEM55707.1"/>
    <property type="molecule type" value="Genomic_DNA"/>
</dbReference>
<proteinExistence type="inferred from homology"/>
<gene>
    <name evidence="7" type="ORF">Cvel_13765</name>
</gene>
<evidence type="ECO:0000313" key="7">
    <source>
        <dbReference type="EMBL" id="CEM55707.1"/>
    </source>
</evidence>
<dbReference type="Pfam" id="PF00179">
    <property type="entry name" value="UQ_con"/>
    <property type="match status" value="1"/>
</dbReference>
<dbReference type="AlphaFoldDB" id="A0A0G4IEU6"/>
<keyword evidence="2 4" id="KW-0833">Ubl conjugation pathway</keyword>
<dbReference type="SUPFAM" id="SSF54495">
    <property type="entry name" value="UBC-like"/>
    <property type="match status" value="1"/>
</dbReference>
<feature type="compositionally biased region" description="Low complexity" evidence="5">
    <location>
        <begin position="245"/>
        <end position="263"/>
    </location>
</feature>
<evidence type="ECO:0000256" key="3">
    <source>
        <dbReference type="PROSITE-ProRule" id="PRU10133"/>
    </source>
</evidence>